<keyword evidence="2" id="KW-0732">Signal</keyword>
<dbReference type="Gene3D" id="3.10.350.10">
    <property type="entry name" value="LysM domain"/>
    <property type="match status" value="1"/>
</dbReference>
<evidence type="ECO:0000313" key="4">
    <source>
        <dbReference type="EMBL" id="SCO92529.1"/>
    </source>
</evidence>
<dbReference type="Proteomes" id="UP000219369">
    <property type="component" value="Unassembled WGS sequence"/>
</dbReference>
<comment type="similarity">
    <text evidence="1">Belongs to the secreted LysM effector family.</text>
</comment>
<feature type="signal peptide" evidence="2">
    <location>
        <begin position="1"/>
        <end position="22"/>
    </location>
</feature>
<feature type="chain" id="PRO_5013709308" description="LysM domain-containing protein" evidence="2">
    <location>
        <begin position="23"/>
        <end position="149"/>
    </location>
</feature>
<organism evidence="4 5">
    <name type="scientific">Fusarium oxysporum</name>
    <name type="common">Fusarium vascular wilt</name>
    <dbReference type="NCBI Taxonomy" id="5507"/>
    <lineage>
        <taxon>Eukaryota</taxon>
        <taxon>Fungi</taxon>
        <taxon>Dikarya</taxon>
        <taxon>Ascomycota</taxon>
        <taxon>Pezizomycotina</taxon>
        <taxon>Sordariomycetes</taxon>
        <taxon>Hypocreomycetidae</taxon>
        <taxon>Hypocreales</taxon>
        <taxon>Nectriaceae</taxon>
        <taxon>Fusarium</taxon>
        <taxon>Fusarium oxysporum species complex</taxon>
    </lineage>
</organism>
<dbReference type="AlphaFoldDB" id="A0A2H3UFD5"/>
<evidence type="ECO:0000256" key="1">
    <source>
        <dbReference type="ARBA" id="ARBA00044955"/>
    </source>
</evidence>
<proteinExistence type="inferred from homology"/>
<dbReference type="OrthoDB" id="1193027at2759"/>
<dbReference type="InterPro" id="IPR036779">
    <property type="entry name" value="LysM_dom_sf"/>
</dbReference>
<reference evidence="5" key="1">
    <citation type="submission" date="2016-09" db="EMBL/GenBank/DDBJ databases">
        <authorList>
            <person name="Guldener U."/>
        </authorList>
    </citation>
    <scope>NUCLEOTIDE SEQUENCE [LARGE SCALE GENOMIC DNA]</scope>
    <source>
        <strain evidence="5">V64-1</strain>
    </source>
</reference>
<sequence>MGPSLFMKLSLLGLALINPVQSDDECQPSTWEATVMDVDGINWRLSTLTGPQIYDNTCALILKKYQITIDTFYDLNHRLNNDCKTIQPNIRYCVEGFPEPLRAYSGICAPDNGNATCVGTDKQCCNKNTWTCGDTLDDCAINRYEGNCY</sequence>
<gene>
    <name evidence="4" type="ORF">FRV6_16657</name>
</gene>
<dbReference type="PROSITE" id="PS51782">
    <property type="entry name" value="LYSM"/>
    <property type="match status" value="1"/>
</dbReference>
<evidence type="ECO:0000259" key="3">
    <source>
        <dbReference type="PROSITE" id="PS51782"/>
    </source>
</evidence>
<dbReference type="VEuPathDB" id="FungiDB:FOXG_19349"/>
<name>A0A2H3UFD5_FUSOX</name>
<dbReference type="InterPro" id="IPR018392">
    <property type="entry name" value="LysM"/>
</dbReference>
<dbReference type="EMBL" id="FMJY01000011">
    <property type="protein sequence ID" value="SCO92529.1"/>
    <property type="molecule type" value="Genomic_DNA"/>
</dbReference>
<protein>
    <recommendedName>
        <fullName evidence="3">LysM domain-containing protein</fullName>
    </recommendedName>
</protein>
<evidence type="ECO:0000313" key="5">
    <source>
        <dbReference type="Proteomes" id="UP000219369"/>
    </source>
</evidence>
<feature type="domain" description="LysM" evidence="3">
    <location>
        <begin position="46"/>
        <end position="94"/>
    </location>
</feature>
<accession>A0A2H3UFD5</accession>
<evidence type="ECO:0000256" key="2">
    <source>
        <dbReference type="SAM" id="SignalP"/>
    </source>
</evidence>